<dbReference type="PANTHER" id="PTHR30146:SF109">
    <property type="entry name" value="HTH-TYPE TRANSCRIPTIONAL REGULATOR GALS"/>
    <property type="match status" value="1"/>
</dbReference>
<dbReference type="CDD" id="cd06267">
    <property type="entry name" value="PBP1_LacI_sugar_binding-like"/>
    <property type="match status" value="1"/>
</dbReference>
<dbReference type="Gene3D" id="3.40.50.2300">
    <property type="match status" value="2"/>
</dbReference>
<dbReference type="CDD" id="cd01392">
    <property type="entry name" value="HTH_LacI"/>
    <property type="match status" value="1"/>
</dbReference>
<dbReference type="InterPro" id="IPR001761">
    <property type="entry name" value="Peripla_BP/Lac1_sug-bd_dom"/>
</dbReference>
<name>A0ABT8KW04_9BACT</name>
<dbReference type="InterPro" id="IPR000843">
    <property type="entry name" value="HTH_LacI"/>
</dbReference>
<dbReference type="SUPFAM" id="SSF53822">
    <property type="entry name" value="Periplasmic binding protein-like I"/>
    <property type="match status" value="1"/>
</dbReference>
<keyword evidence="2 5" id="KW-0238">DNA-binding</keyword>
<keyword evidence="1" id="KW-0805">Transcription regulation</keyword>
<evidence type="ECO:0000256" key="2">
    <source>
        <dbReference type="ARBA" id="ARBA00023125"/>
    </source>
</evidence>
<dbReference type="Pfam" id="PF00532">
    <property type="entry name" value="Peripla_BP_1"/>
    <property type="match status" value="1"/>
</dbReference>
<evidence type="ECO:0000313" key="6">
    <source>
        <dbReference type="Proteomes" id="UP001172082"/>
    </source>
</evidence>
<proteinExistence type="predicted"/>
<organism evidence="5 6">
    <name type="scientific">Splendidivirga corallicola</name>
    <dbReference type="NCBI Taxonomy" id="3051826"/>
    <lineage>
        <taxon>Bacteria</taxon>
        <taxon>Pseudomonadati</taxon>
        <taxon>Bacteroidota</taxon>
        <taxon>Cytophagia</taxon>
        <taxon>Cytophagales</taxon>
        <taxon>Splendidivirgaceae</taxon>
        <taxon>Splendidivirga</taxon>
    </lineage>
</organism>
<dbReference type="SMART" id="SM00354">
    <property type="entry name" value="HTH_LACI"/>
    <property type="match status" value="1"/>
</dbReference>
<dbReference type="Pfam" id="PF00356">
    <property type="entry name" value="LacI"/>
    <property type="match status" value="1"/>
</dbReference>
<evidence type="ECO:0000256" key="1">
    <source>
        <dbReference type="ARBA" id="ARBA00023015"/>
    </source>
</evidence>
<evidence type="ECO:0000313" key="5">
    <source>
        <dbReference type="EMBL" id="MDN5204965.1"/>
    </source>
</evidence>
<evidence type="ECO:0000259" key="4">
    <source>
        <dbReference type="PROSITE" id="PS50932"/>
    </source>
</evidence>
<dbReference type="EMBL" id="JAUJEA010000014">
    <property type="protein sequence ID" value="MDN5204965.1"/>
    <property type="molecule type" value="Genomic_DNA"/>
</dbReference>
<dbReference type="InterPro" id="IPR028082">
    <property type="entry name" value="Peripla_BP_I"/>
</dbReference>
<keyword evidence="3" id="KW-0804">Transcription</keyword>
<accession>A0ABT8KW04</accession>
<gene>
    <name evidence="5" type="ORF">QQ008_26480</name>
</gene>
<sequence>MKQGKRSVTITDIARELSISPSTVSRALNNHPAIKEETKRKVITLANKLNYQPNLLALNLLNKKTNNIGVVVPEITSHFFAAIISGIQDILNASGYNIIMCQSNESYREEIKIIENLSSVRVDGFLIAPSSKTRKLDHFVKLKNSGVPIVIFDRDCQGLDVDKVLLDDYDGAFQAVDYLVKSGCKKVAHLGGSLSLSTSIHRRQGYIDALKSNNLSVRDDHIFHTKGFKHSDGIRAAKSLLKLKDPPDAIFAVNDRIAIAAMYVAKMYGFKIPEDISIIGFDDEPHSSYFTPSLSTVRQPAYSIGLLSARILLQNLSNPHDSPGFRREIFRPELIIRDSSRLRPDT</sequence>
<dbReference type="Proteomes" id="UP001172082">
    <property type="component" value="Unassembled WGS sequence"/>
</dbReference>
<feature type="domain" description="HTH lacI-type" evidence="4">
    <location>
        <begin position="8"/>
        <end position="62"/>
    </location>
</feature>
<dbReference type="PANTHER" id="PTHR30146">
    <property type="entry name" value="LACI-RELATED TRANSCRIPTIONAL REPRESSOR"/>
    <property type="match status" value="1"/>
</dbReference>
<dbReference type="PROSITE" id="PS50932">
    <property type="entry name" value="HTH_LACI_2"/>
    <property type="match status" value="1"/>
</dbReference>
<dbReference type="GO" id="GO:0003677">
    <property type="term" value="F:DNA binding"/>
    <property type="evidence" value="ECO:0007669"/>
    <property type="project" value="UniProtKB-KW"/>
</dbReference>
<keyword evidence="6" id="KW-1185">Reference proteome</keyword>
<dbReference type="SUPFAM" id="SSF47413">
    <property type="entry name" value="lambda repressor-like DNA-binding domains"/>
    <property type="match status" value="1"/>
</dbReference>
<dbReference type="Gene3D" id="1.10.260.40">
    <property type="entry name" value="lambda repressor-like DNA-binding domains"/>
    <property type="match status" value="1"/>
</dbReference>
<comment type="caution">
    <text evidence="5">The sequence shown here is derived from an EMBL/GenBank/DDBJ whole genome shotgun (WGS) entry which is preliminary data.</text>
</comment>
<protein>
    <submittedName>
        <fullName evidence="5">LacI family DNA-binding transcriptional regulator</fullName>
    </submittedName>
</protein>
<reference evidence="5" key="1">
    <citation type="submission" date="2023-06" db="EMBL/GenBank/DDBJ databases">
        <title>Genomic of Parafulvivirga corallium.</title>
        <authorList>
            <person name="Wang G."/>
        </authorList>
    </citation>
    <scope>NUCLEOTIDE SEQUENCE</scope>
    <source>
        <strain evidence="5">BMA10</strain>
    </source>
</reference>
<dbReference type="InterPro" id="IPR010982">
    <property type="entry name" value="Lambda_DNA-bd_dom_sf"/>
</dbReference>
<dbReference type="RefSeq" id="WP_346754988.1">
    <property type="nucleotide sequence ID" value="NZ_JAUJEA010000014.1"/>
</dbReference>
<evidence type="ECO:0000256" key="3">
    <source>
        <dbReference type="ARBA" id="ARBA00023163"/>
    </source>
</evidence>